<comment type="caution">
    <text evidence="1">The sequence shown here is derived from an EMBL/GenBank/DDBJ whole genome shotgun (WGS) entry which is preliminary data.</text>
</comment>
<gene>
    <name evidence="1" type="ORF">PMI13_01133</name>
</gene>
<sequence>MFKRPDINKYLALAFGYRFLLENDGVEIIKDEISDN</sequence>
<reference evidence="1 2" key="1">
    <citation type="journal article" date="2012" name="J. Bacteriol.">
        <title>Twenty-one genome sequences from Pseudomonas species and 19 genome sequences from diverse bacteria isolated from the rhizosphere and endosphere of Populus deltoides.</title>
        <authorList>
            <person name="Brown S.D."/>
            <person name="Utturkar S.M."/>
            <person name="Klingeman D.M."/>
            <person name="Johnson C.M."/>
            <person name="Martin S.L."/>
            <person name="Land M.L."/>
            <person name="Lu T.Y."/>
            <person name="Schadt C.W."/>
            <person name="Doktycz M.J."/>
            <person name="Pelletier D.A."/>
        </authorList>
    </citation>
    <scope>NUCLEOTIDE SEQUENCE [LARGE SCALE GENOMIC DNA]</scope>
    <source>
        <strain evidence="1 2">CF314</strain>
    </source>
</reference>
<organism evidence="1 2">
    <name type="scientific">Chryseobacterium populi</name>
    <dbReference type="NCBI Taxonomy" id="1144316"/>
    <lineage>
        <taxon>Bacteria</taxon>
        <taxon>Pseudomonadati</taxon>
        <taxon>Bacteroidota</taxon>
        <taxon>Flavobacteriia</taxon>
        <taxon>Flavobacteriales</taxon>
        <taxon>Weeksellaceae</taxon>
        <taxon>Chryseobacterium group</taxon>
        <taxon>Chryseobacterium</taxon>
    </lineage>
</organism>
<accession>J3CM30</accession>
<dbReference type="EMBL" id="AKJY01000014">
    <property type="protein sequence ID" value="EJL74394.1"/>
    <property type="molecule type" value="Genomic_DNA"/>
</dbReference>
<name>J3CM30_9FLAO</name>
<dbReference type="AlphaFoldDB" id="J3CM30"/>
<evidence type="ECO:0000313" key="1">
    <source>
        <dbReference type="EMBL" id="EJL74394.1"/>
    </source>
</evidence>
<evidence type="ECO:0000313" key="2">
    <source>
        <dbReference type="Proteomes" id="UP000007509"/>
    </source>
</evidence>
<dbReference type="Proteomes" id="UP000007509">
    <property type="component" value="Unassembled WGS sequence"/>
</dbReference>
<keyword evidence="2" id="KW-1185">Reference proteome</keyword>
<protein>
    <submittedName>
        <fullName evidence="1">Uncharacterized protein</fullName>
    </submittedName>
</protein>
<proteinExistence type="predicted"/>